<accession>A0AA38X1K0</accession>
<feature type="region of interest" description="Disordered" evidence="1">
    <location>
        <begin position="595"/>
        <end position="614"/>
    </location>
</feature>
<feature type="compositionally biased region" description="Basic and acidic residues" evidence="1">
    <location>
        <begin position="897"/>
        <end position="918"/>
    </location>
</feature>
<feature type="region of interest" description="Disordered" evidence="1">
    <location>
        <begin position="743"/>
        <end position="818"/>
    </location>
</feature>
<keyword evidence="3" id="KW-1185">Reference proteome</keyword>
<feature type="compositionally biased region" description="Polar residues" evidence="1">
    <location>
        <begin position="453"/>
        <end position="468"/>
    </location>
</feature>
<reference evidence="2" key="1">
    <citation type="submission" date="2022-10" db="EMBL/GenBank/DDBJ databases">
        <title>Culturing micro-colonial fungi from biological soil crusts in the Mojave desert and describing Neophaeococcomyces mojavensis, and introducing the new genera and species Taxawa tesnikishii.</title>
        <authorList>
            <person name="Kurbessoian T."/>
            <person name="Stajich J.E."/>
        </authorList>
    </citation>
    <scope>NUCLEOTIDE SEQUENCE</scope>
    <source>
        <strain evidence="2">TK_41</strain>
    </source>
</reference>
<feature type="region of interest" description="Disordered" evidence="1">
    <location>
        <begin position="1266"/>
        <end position="1307"/>
    </location>
</feature>
<feature type="compositionally biased region" description="Acidic residues" evidence="1">
    <location>
        <begin position="776"/>
        <end position="786"/>
    </location>
</feature>
<feature type="compositionally biased region" description="Low complexity" evidence="1">
    <location>
        <begin position="1120"/>
        <end position="1129"/>
    </location>
</feature>
<feature type="region of interest" description="Disordered" evidence="1">
    <location>
        <begin position="449"/>
        <end position="481"/>
    </location>
</feature>
<feature type="compositionally biased region" description="Acidic residues" evidence="1">
    <location>
        <begin position="1093"/>
        <end position="1106"/>
    </location>
</feature>
<protein>
    <submittedName>
        <fullName evidence="2">Uncharacterized protein</fullName>
    </submittedName>
</protein>
<feature type="compositionally biased region" description="Basic and acidic residues" evidence="1">
    <location>
        <begin position="1266"/>
        <end position="1275"/>
    </location>
</feature>
<feature type="compositionally biased region" description="Basic and acidic residues" evidence="1">
    <location>
        <begin position="1"/>
        <end position="18"/>
    </location>
</feature>
<evidence type="ECO:0000313" key="3">
    <source>
        <dbReference type="Proteomes" id="UP001172673"/>
    </source>
</evidence>
<feature type="compositionally biased region" description="Pro residues" evidence="1">
    <location>
        <begin position="1108"/>
        <end position="1119"/>
    </location>
</feature>
<evidence type="ECO:0000313" key="2">
    <source>
        <dbReference type="EMBL" id="KAJ9605050.1"/>
    </source>
</evidence>
<evidence type="ECO:0000256" key="1">
    <source>
        <dbReference type="SAM" id="MobiDB-lite"/>
    </source>
</evidence>
<organism evidence="2 3">
    <name type="scientific">Cladophialophora chaetospira</name>
    <dbReference type="NCBI Taxonomy" id="386627"/>
    <lineage>
        <taxon>Eukaryota</taxon>
        <taxon>Fungi</taxon>
        <taxon>Dikarya</taxon>
        <taxon>Ascomycota</taxon>
        <taxon>Pezizomycotina</taxon>
        <taxon>Eurotiomycetes</taxon>
        <taxon>Chaetothyriomycetidae</taxon>
        <taxon>Chaetothyriales</taxon>
        <taxon>Herpotrichiellaceae</taxon>
        <taxon>Cladophialophora</taxon>
    </lineage>
</organism>
<feature type="compositionally biased region" description="Basic and acidic residues" evidence="1">
    <location>
        <begin position="1158"/>
        <end position="1170"/>
    </location>
</feature>
<dbReference type="EMBL" id="JAPDRK010000017">
    <property type="protein sequence ID" value="KAJ9605050.1"/>
    <property type="molecule type" value="Genomic_DNA"/>
</dbReference>
<feature type="region of interest" description="Disordered" evidence="1">
    <location>
        <begin position="1085"/>
        <end position="1186"/>
    </location>
</feature>
<name>A0AA38X1K0_9EURO</name>
<sequence length="1307" mass="148327">MAPRIYADKPKQHKDRVLRPSSSPCVRPKITHSHRLARNGTITQLETVVPSASTSTRHSPSSRGRLLLEATDQLDIPEELEALRITINNRYDGDTFDTRFIATEWGSTPALQLPEIDHESSPEEVTDLIEQITNYFDFWSQDDPQEGPASLFADMRLINNSLEDVAELPWEVVSSATVSAALRECMGLYESFAESWHKAALEALVIKLDRLRAQVRARMTSRLTTIHEIEFVSFVSDVAAVSPRFLHQEIPGSTEQSIPFLVSEAETQQLLESADKLLFAFQDATYETEAKELWLLIWRSLKVAFAAFIRGGAPTSPTNTLRDRQFFEVPLVRLEMQRLIRSNEASNPRSIEEIVGMYCRYIYQCQIDEENKYESLHRTQETPLGSHTKDALKEFYKTGKFETSTLAKLHFAVARFNKINGGPVKIRRWRAPHDNGVWQTIPLDLDSAATPHFSPSTSSHGGLQQAAQSSPPFTPRSPSFENSIVDKPAKRIFPFPEGINLKSDFDYVWYPFPETRAHEIVQSEQITREMAEPGVLSEGPRPDYLINRPPRHTRDPAELARRNFGPFPWIFWVLKQLFAKERRLRKVKKPRFAGLSQGKSCKSPSNTGTPILDGNARVHKSIVPAQVSGLRGGGGHLPKPLAGSGRGHYFDSTAFSRKMTDLCVRNLRGRYGVDTFIDRNEIQELLRQTGYDFEEVAMRYTAPGRGKNAAPMPQDHAQLNEIYPYRGTITDRHQHLYPAEEGELQERVNNSPRATAGAFNGDDIYDEDGEGHSDLENDDPEPDDLPLGELPPGDYPDSRGVRGRGVPPSSHSPPIRERQVCHPCPKYVGQYHHVCEGVHDCAGYRAIYPTGNDQEDGLPRDQYGDLLFGQAALDWVDARNAGPADEAHEQDGDDDVDHNGPAEGDGPRPNEPFHRNPADVVHDDWTVEAVFGQEENNFRADLEDIRVSLQNLEPRLEPQNRAWETDATDRVDFIRVVTEELAEPVRRRLRNIYASLARGTRHLVEEIYVHQRWRPRPRTTRSAHAATPRLIMRLFQDVQHHHRRLREFFNFEQPRSNLEFRDTFNALIIAVRQLYTILREYDQAQRDPNFNADGEDDDEPIDDDNPFDTPPQPTSPPAEQPSKLPSKSPSKPPSKSPSNSHPNFVETHPSPGTPTPGPRDRPTRATEKPTKSPQPDPLPGVEAYNRMFRDEIVRELEQNRNVDIKTAIDKKNPTKQDLIDLLVQLDKEGNIGRGATEGYRNLTGNFNAHSRPRGWDIEDEVKRYWEQKAKEENAARRSPSSSSHKRNSSSHGSNDTDRTKRYGPFFQ</sequence>
<feature type="compositionally biased region" description="Polar residues" evidence="1">
    <location>
        <begin position="597"/>
        <end position="609"/>
    </location>
</feature>
<gene>
    <name evidence="2" type="ORF">H2200_010440</name>
</gene>
<proteinExistence type="predicted"/>
<comment type="caution">
    <text evidence="2">The sequence shown here is derived from an EMBL/GenBank/DDBJ whole genome shotgun (WGS) entry which is preliminary data.</text>
</comment>
<dbReference type="Proteomes" id="UP001172673">
    <property type="component" value="Unassembled WGS sequence"/>
</dbReference>
<feature type="region of interest" description="Disordered" evidence="1">
    <location>
        <begin position="1"/>
        <end position="25"/>
    </location>
</feature>
<feature type="region of interest" description="Disordered" evidence="1">
    <location>
        <begin position="882"/>
        <end position="918"/>
    </location>
</feature>